<dbReference type="AlphaFoldDB" id="C6I0G7"/>
<keyword evidence="10" id="KW-0460">Magnesium</keyword>
<dbReference type="GO" id="GO:0005737">
    <property type="term" value="C:cytoplasm"/>
    <property type="evidence" value="ECO:0007669"/>
    <property type="project" value="UniProtKB-SubCell"/>
</dbReference>
<dbReference type="InterPro" id="IPR006543">
    <property type="entry name" value="Histidinol-phos"/>
</dbReference>
<dbReference type="GO" id="GO:0005975">
    <property type="term" value="P:carbohydrate metabolic process"/>
    <property type="evidence" value="ECO:0007669"/>
    <property type="project" value="InterPro"/>
</dbReference>
<name>C6I0G7_9BACT</name>
<dbReference type="NCBIfam" id="TIGR01662">
    <property type="entry name" value="HAD-SF-IIIA"/>
    <property type="match status" value="1"/>
</dbReference>
<evidence type="ECO:0000256" key="8">
    <source>
        <dbReference type="PIRSR" id="PIRSR004682-1"/>
    </source>
</evidence>
<dbReference type="PIRSF" id="PIRSF004682">
    <property type="entry name" value="GmhB"/>
    <property type="match status" value="1"/>
</dbReference>
<feature type="binding site" evidence="10">
    <location>
        <position position="95"/>
    </location>
    <ligand>
        <name>Zn(2+)</name>
        <dbReference type="ChEBI" id="CHEBI:29105"/>
    </ligand>
</feature>
<dbReference type="InterPro" id="IPR004446">
    <property type="entry name" value="Heptose_bisP_phosphatase"/>
</dbReference>
<evidence type="ECO:0000256" key="3">
    <source>
        <dbReference type="ARBA" id="ARBA00022723"/>
    </source>
</evidence>
<keyword evidence="12" id="KW-1185">Reference proteome</keyword>
<comment type="similarity">
    <text evidence="7">Belongs to the gmhB family.</text>
</comment>
<evidence type="ECO:0000256" key="1">
    <source>
        <dbReference type="ARBA" id="ARBA00004496"/>
    </source>
</evidence>
<feature type="binding site" evidence="10">
    <location>
        <position position="145"/>
    </location>
    <ligand>
        <name>Mg(2+)</name>
        <dbReference type="ChEBI" id="CHEBI:18420"/>
    </ligand>
</feature>
<comment type="cofactor">
    <cofactor evidence="10">
        <name>Zn(2+)</name>
        <dbReference type="ChEBI" id="CHEBI:29105"/>
    </cofactor>
</comment>
<comment type="cofactor">
    <cofactor evidence="10">
        <name>Mg(2+)</name>
        <dbReference type="ChEBI" id="CHEBI:18420"/>
    </cofactor>
</comment>
<evidence type="ECO:0000313" key="12">
    <source>
        <dbReference type="Proteomes" id="UP000009374"/>
    </source>
</evidence>
<proteinExistence type="inferred from homology"/>
<dbReference type="GO" id="GO:0046872">
    <property type="term" value="F:metal ion binding"/>
    <property type="evidence" value="ECO:0007669"/>
    <property type="project" value="UniProtKB-KW"/>
</dbReference>
<comment type="subcellular location">
    <subcellularLocation>
        <location evidence="1 7">Cytoplasm</location>
    </subcellularLocation>
</comment>
<dbReference type="PANTHER" id="PTHR42891">
    <property type="entry name" value="D-GLYCERO-BETA-D-MANNO-HEPTOSE-1,7-BISPHOSPHATE 7-PHOSPHATASE"/>
    <property type="match status" value="1"/>
</dbReference>
<feature type="site" description="Stabilizes the phosphoryl group" evidence="9">
    <location>
        <position position="56"/>
    </location>
</feature>
<feature type="active site" description="Proton donor" evidence="8">
    <location>
        <position position="16"/>
    </location>
</feature>
<feature type="binding site" evidence="10">
    <location>
        <position position="14"/>
    </location>
    <ligand>
        <name>Mg(2+)</name>
        <dbReference type="ChEBI" id="CHEBI:18420"/>
    </ligand>
</feature>
<protein>
    <recommendedName>
        <fullName evidence="6 7">D,D-heptose 1,7-bisphosphate phosphatase</fullName>
        <ecNumber evidence="7">3.1.3.-</ecNumber>
    </recommendedName>
</protein>
<evidence type="ECO:0000256" key="4">
    <source>
        <dbReference type="ARBA" id="ARBA00022801"/>
    </source>
</evidence>
<dbReference type="PANTHER" id="PTHR42891:SF1">
    <property type="entry name" value="D-GLYCERO-BETA-D-MANNO-HEPTOSE-1,7-BISPHOSPHATE 7-PHOSPHATASE"/>
    <property type="match status" value="1"/>
</dbReference>
<evidence type="ECO:0000256" key="6">
    <source>
        <dbReference type="ARBA" id="ARBA00031828"/>
    </source>
</evidence>
<dbReference type="SUPFAM" id="SSF56784">
    <property type="entry name" value="HAD-like"/>
    <property type="match status" value="1"/>
</dbReference>
<keyword evidence="4 7" id="KW-0378">Hydrolase</keyword>
<gene>
    <name evidence="11" type="ORF">UBAL3_95680059</name>
</gene>
<sequence length="207" mass="22114">MTPPPARRPVLLADRDGTLIRDVPYLSRLEDVALLPGVAEAIARLNRAGVPVAIVTNQSGVARGYFPEEFVLETQARIMELLAEAGARVDAFYYCPHLDPGIGETPEGLPHLLRPCGCRKPAPGLLLRALSDLFGDPAKSVIVGDADRDMRAGEAAGCRAGYRICREGEEPERGPRITLVRSFDEAVELYLAGLSMEGAGGRGGIAP</sequence>
<organism evidence="11 12">
    <name type="scientific">Leptospirillum ferrodiazotrophum</name>
    <dbReference type="NCBI Taxonomy" id="412449"/>
    <lineage>
        <taxon>Bacteria</taxon>
        <taxon>Pseudomonadati</taxon>
        <taxon>Nitrospirota</taxon>
        <taxon>Nitrospiria</taxon>
        <taxon>Nitrospirales</taxon>
        <taxon>Nitrospiraceae</taxon>
        <taxon>Leptospirillum</taxon>
    </lineage>
</organism>
<feature type="binding site" evidence="10">
    <location>
        <position position="97"/>
    </location>
    <ligand>
        <name>Zn(2+)</name>
        <dbReference type="ChEBI" id="CHEBI:29105"/>
    </ligand>
</feature>
<dbReference type="InterPro" id="IPR023214">
    <property type="entry name" value="HAD_sf"/>
</dbReference>
<keyword evidence="5 7" id="KW-0119">Carbohydrate metabolism</keyword>
<dbReference type="InterPro" id="IPR036412">
    <property type="entry name" value="HAD-like_sf"/>
</dbReference>
<dbReference type="GO" id="GO:0016791">
    <property type="term" value="F:phosphatase activity"/>
    <property type="evidence" value="ECO:0007669"/>
    <property type="project" value="InterPro"/>
</dbReference>
<feature type="active site" description="Nucleophile" evidence="8">
    <location>
        <position position="14"/>
    </location>
</feature>
<evidence type="ECO:0000256" key="5">
    <source>
        <dbReference type="ARBA" id="ARBA00023277"/>
    </source>
</evidence>
<dbReference type="Proteomes" id="UP000009374">
    <property type="component" value="Unassembled WGS sequence"/>
</dbReference>
<dbReference type="EC" id="3.1.3.-" evidence="7"/>
<accession>C6I0G7</accession>
<reference evidence="11 12" key="1">
    <citation type="journal article" date="2009" name="Appl. Environ. Microbiol.">
        <title>Community genomic and proteomic analyses of chemoautotrophic iron-oxidizing "Leptospirillum rubarum" (Group II) and "Leptospirillum ferrodiazotrophum" (Group III) bacteria in acid mine drainage biofilms.</title>
        <authorList>
            <person name="Goltsman D.S."/>
            <person name="Denef V.J."/>
            <person name="Singer S.W."/>
            <person name="VerBerkmoes N.C."/>
            <person name="Lefsrud M."/>
            <person name="Mueller R.S."/>
            <person name="Dick G.J."/>
            <person name="Sun C.L."/>
            <person name="Wheeler K.E."/>
            <person name="Zemla A."/>
            <person name="Baker B.J."/>
            <person name="Hauser L."/>
            <person name="Land M."/>
            <person name="Shah M.B."/>
            <person name="Thelen M.P."/>
            <person name="Hettich R.L."/>
            <person name="Banfield J.F."/>
        </authorList>
    </citation>
    <scope>NUCLEOTIDE SEQUENCE [LARGE SCALE GENOMIC DNA]</scope>
</reference>
<dbReference type="CDD" id="cd07503">
    <property type="entry name" value="HAD_HisB-N"/>
    <property type="match status" value="1"/>
</dbReference>
<evidence type="ECO:0000256" key="2">
    <source>
        <dbReference type="ARBA" id="ARBA00022490"/>
    </source>
</evidence>
<evidence type="ECO:0000256" key="9">
    <source>
        <dbReference type="PIRSR" id="PIRSR004682-3"/>
    </source>
</evidence>
<dbReference type="EMBL" id="GG693887">
    <property type="protein sequence ID" value="EES51622.1"/>
    <property type="molecule type" value="Genomic_DNA"/>
</dbReference>
<dbReference type="NCBIfam" id="TIGR01656">
    <property type="entry name" value="Histidinol-ppas"/>
    <property type="match status" value="1"/>
</dbReference>
<feature type="site" description="Stabilizes the phosphoryl group" evidence="9">
    <location>
        <position position="120"/>
    </location>
</feature>
<feature type="binding site" evidence="10">
    <location>
        <position position="16"/>
    </location>
    <ligand>
        <name>Mg(2+)</name>
        <dbReference type="ChEBI" id="CHEBI:18420"/>
    </ligand>
</feature>
<keyword evidence="2 7" id="KW-0963">Cytoplasm</keyword>
<dbReference type="InterPro" id="IPR006549">
    <property type="entry name" value="HAD-SF_hydro_IIIA"/>
</dbReference>
<feature type="binding site" evidence="10">
    <location>
        <position position="118"/>
    </location>
    <ligand>
        <name>Zn(2+)</name>
        <dbReference type="ChEBI" id="CHEBI:29105"/>
    </ligand>
</feature>
<evidence type="ECO:0000256" key="10">
    <source>
        <dbReference type="PIRSR" id="PIRSR004682-4"/>
    </source>
</evidence>
<dbReference type="Pfam" id="PF00702">
    <property type="entry name" value="Hydrolase"/>
    <property type="match status" value="1"/>
</dbReference>
<dbReference type="Gene3D" id="3.40.50.1000">
    <property type="entry name" value="HAD superfamily/HAD-like"/>
    <property type="match status" value="1"/>
</dbReference>
<evidence type="ECO:0000256" key="7">
    <source>
        <dbReference type="PIRNR" id="PIRNR004682"/>
    </source>
</evidence>
<keyword evidence="3 10" id="KW-0479">Metal-binding</keyword>
<evidence type="ECO:0000313" key="11">
    <source>
        <dbReference type="EMBL" id="EES51622.1"/>
    </source>
</evidence>
<keyword evidence="10" id="KW-0862">Zinc</keyword>
<feature type="site" description="Contributes to substrate recognition" evidence="9">
    <location>
        <position position="119"/>
    </location>
</feature>
<feature type="binding site" evidence="10">
    <location>
        <position position="116"/>
    </location>
    <ligand>
        <name>Zn(2+)</name>
        <dbReference type="ChEBI" id="CHEBI:29105"/>
    </ligand>
</feature>